<feature type="region of interest" description="Disordered" evidence="1">
    <location>
        <begin position="63"/>
        <end position="84"/>
    </location>
</feature>
<keyword evidence="2" id="KW-0472">Membrane</keyword>
<reference evidence="4 5" key="1">
    <citation type="submission" date="2023-11" db="EMBL/GenBank/DDBJ databases">
        <title>Actinomadura monticuli sp. nov., isolated from volcanic ash.</title>
        <authorList>
            <person name="Lee S.D."/>
            <person name="Yang H."/>
            <person name="Kim I.S."/>
        </authorList>
    </citation>
    <scope>NUCLEOTIDE SEQUENCE [LARGE SCALE GENOMIC DNA]</scope>
    <source>
        <strain evidence="4 5">DLS-62</strain>
    </source>
</reference>
<keyword evidence="2" id="KW-1133">Transmembrane helix</keyword>
<evidence type="ECO:0000256" key="3">
    <source>
        <dbReference type="SAM" id="SignalP"/>
    </source>
</evidence>
<gene>
    <name evidence="4" type="ORF">SM611_02245</name>
</gene>
<keyword evidence="3" id="KW-0732">Signal</keyword>
<evidence type="ECO:0000313" key="4">
    <source>
        <dbReference type="EMBL" id="MFA1537738.1"/>
    </source>
</evidence>
<dbReference type="Proteomes" id="UP001569963">
    <property type="component" value="Unassembled WGS sequence"/>
</dbReference>
<feature type="transmembrane region" description="Helical" evidence="2">
    <location>
        <begin position="112"/>
        <end position="141"/>
    </location>
</feature>
<sequence>MCGILYFKTAAQIAYFSSSASALLIPNAWPAVSVIYEGQGDPDQVFHAAMDWWKVNEKLGEAGTASQQLRNEPTPEDWTGGDREAYNEKLDPYERRCMYSSMHAAAISMSMYGVMAMLMIFITLMCIVAAILFALAVYLIYVAASTMGTGFAAAQAQANIHAGRCYQVLKNVSNVYEQIMKVAAAVVGGFSGLAAVGNVADGGGWRALGDIGEGLFHSVDDIVAGALGKLDQSINAGLMKGRMGGQNLFGWTVPTRSLPRDMRPFIAPLVGIKGIPEVGFTSPWKPEDQQEWGAGAPIGLGSMYPQRQYGNEYVDKTHPETP</sequence>
<dbReference type="EMBL" id="JAXCEI010000001">
    <property type="protein sequence ID" value="MFA1537738.1"/>
    <property type="molecule type" value="Genomic_DNA"/>
</dbReference>
<proteinExistence type="predicted"/>
<keyword evidence="5" id="KW-1185">Reference proteome</keyword>
<accession>A0ABV4Q3K2</accession>
<protein>
    <submittedName>
        <fullName evidence="4">Uncharacterized protein</fullName>
    </submittedName>
</protein>
<feature type="chain" id="PRO_5045218242" evidence="3">
    <location>
        <begin position="23"/>
        <end position="322"/>
    </location>
</feature>
<evidence type="ECO:0000256" key="1">
    <source>
        <dbReference type="SAM" id="MobiDB-lite"/>
    </source>
</evidence>
<feature type="signal peptide" evidence="3">
    <location>
        <begin position="1"/>
        <end position="22"/>
    </location>
</feature>
<keyword evidence="2" id="KW-0812">Transmembrane</keyword>
<organism evidence="4 5">
    <name type="scientific">Actinomadura monticuli</name>
    <dbReference type="NCBI Taxonomy" id="3097367"/>
    <lineage>
        <taxon>Bacteria</taxon>
        <taxon>Bacillati</taxon>
        <taxon>Actinomycetota</taxon>
        <taxon>Actinomycetes</taxon>
        <taxon>Streptosporangiales</taxon>
        <taxon>Thermomonosporaceae</taxon>
        <taxon>Actinomadura</taxon>
    </lineage>
</organism>
<name>A0ABV4Q3K2_9ACTN</name>
<comment type="caution">
    <text evidence="4">The sequence shown here is derived from an EMBL/GenBank/DDBJ whole genome shotgun (WGS) entry which is preliminary data.</text>
</comment>
<dbReference type="RefSeq" id="WP_371947073.1">
    <property type="nucleotide sequence ID" value="NZ_JAXCEI010000001.1"/>
</dbReference>
<evidence type="ECO:0000256" key="2">
    <source>
        <dbReference type="SAM" id="Phobius"/>
    </source>
</evidence>
<evidence type="ECO:0000313" key="5">
    <source>
        <dbReference type="Proteomes" id="UP001569963"/>
    </source>
</evidence>